<reference evidence="3 4" key="1">
    <citation type="journal article" date="2016" name="Genome Biol. Evol.">
        <title>Divergent and convergent evolution of fungal pathogenicity.</title>
        <authorList>
            <person name="Shang Y."/>
            <person name="Xiao G."/>
            <person name="Zheng P."/>
            <person name="Cen K."/>
            <person name="Zhan S."/>
            <person name="Wang C."/>
        </authorList>
    </citation>
    <scope>NUCLEOTIDE SEQUENCE [LARGE SCALE GENOMIC DNA]</scope>
    <source>
        <strain evidence="3 4">RCEF 2490</strain>
    </source>
</reference>
<feature type="region of interest" description="Disordered" evidence="1">
    <location>
        <begin position="451"/>
        <end position="534"/>
    </location>
</feature>
<feature type="compositionally biased region" description="Polar residues" evidence="1">
    <location>
        <begin position="308"/>
        <end position="318"/>
    </location>
</feature>
<dbReference type="InterPro" id="IPR013087">
    <property type="entry name" value="Znf_C2H2_type"/>
</dbReference>
<name>A0A168C253_9HYPO</name>
<feature type="domain" description="C2H2-type" evidence="2">
    <location>
        <begin position="837"/>
        <end position="860"/>
    </location>
</feature>
<evidence type="ECO:0000313" key="4">
    <source>
        <dbReference type="Proteomes" id="UP000078544"/>
    </source>
</evidence>
<keyword evidence="4" id="KW-1185">Reference proteome</keyword>
<dbReference type="PANTHER" id="PTHR35391:SF3">
    <property type="entry name" value="FINGER DOMAIN PROTEIN, PUTATIVE (AFU_ORTHOLOGUE AFUA_8G04300)-RELATED"/>
    <property type="match status" value="1"/>
</dbReference>
<feature type="compositionally biased region" description="Polar residues" evidence="1">
    <location>
        <begin position="39"/>
        <end position="49"/>
    </location>
</feature>
<feature type="region of interest" description="Disordered" evidence="1">
    <location>
        <begin position="1108"/>
        <end position="1163"/>
    </location>
</feature>
<gene>
    <name evidence="3" type="ORF">AAL_04345</name>
</gene>
<dbReference type="AlphaFoldDB" id="A0A168C253"/>
<feature type="region of interest" description="Disordered" evidence="1">
    <location>
        <begin position="155"/>
        <end position="180"/>
    </location>
</feature>
<feature type="compositionally biased region" description="Polar residues" evidence="1">
    <location>
        <begin position="57"/>
        <end position="67"/>
    </location>
</feature>
<dbReference type="Pfam" id="PF26082">
    <property type="entry name" value="zf-C2H2_AcuF"/>
    <property type="match status" value="1"/>
</dbReference>
<feature type="region of interest" description="Disordered" evidence="1">
    <location>
        <begin position="946"/>
        <end position="1020"/>
    </location>
</feature>
<sequence length="1163" mass="128049">MAPSLIEPPGLLQNPASRPRNPQPSASSRVASPYAFGLSPNQPDTTSPVTDRHGTPFGSSATLSQYQSSDFGDFDDDPFFGASFTNFDPATPSFLDESSYTNNRGLAESSKDVAGAPDYPLTPTHTASIHATSPRYDRKDIGMDTDTDAIPESISPYQLQKSPPKQQSLTVNPSALSPTHSNSYCSGEGVGAGAFSAMGPQSPRVTVSVWDRDGDAPIHAAERVLGNYTSDAHNDTRHAGDPIAAHLIDEQTTSACRGLSDDRRQPLGASRTGLDPRNRPAEEVRTINEIASQRETDLRNQEVDQWLSEKSSSTSLPTENPAEELRAIDSPRDDDDGIPLGGRTENRYVPGQTYFEGLGGQISNIDQEIIASNRVWGDAPVIPAIQAGRPGKYQPETSQDAIKRYENMCRDTDSVISRSATWGTRRRSLPSAVDVEGVISGNFLKKLTISRGSAEKQSRPSNFLRDLRGLVRRPSANQLRKRPRSRSRGQSVGQTDDERSQQGLGQPAEGESSPHLSPPLDYFGPGRRSTPSINTTLASVGQGLASMWTSHSRDGSITSISPTTSPRPSLGNLTVKTSLRRPRSKSDIPRTTAGAGGTESPSSLVEIWRKSGGPPVAPVIPLGQKRVADDDEDDDDDFCNESDLRADSHMIDQITPTLAGFQQHVKMLNPTLEHTHQYLVDRIAHQQVVRYKHLLQAKIKHLRLDGHCTCGSLCVALGGSANILDQKGAIRGPDQVPAGLDDDEGPSVEGAINQDSFPQGIPMPPTHFLPAEFECQLCFQRKKCQKPSDWTKHVHEDVQPFTCTWDNCKDHHKIFKRKADWVRHENEGHRHLEWWTCDVDDCRHVCYRRDNFLQHLVREHKFMEPKVKTKAAVKRTGDMDPTWRKVEQCHVETPDRPRDEPCRFCGKVFPTWKKLTVHLAKHMEQISLPILRLTDAKSKDLAADTIISPIRDPPSRQMMPPPPPTASSTPSSGSVRERRRQTSPARQQTRQDYGQRPGMGFDQSSQFLYPTGLPSGQISSQQHLYSRHFTEMGQNMPQPNSALSQPSMAVQRDQQGVRGMLSGQPNGFLSPAPQFLSMPETGLEAFPQLDINALGLQNMGDLQLSGQFGEQMGYEPPMAPCSVNSSPFSGSESLPTYPTVPNQTASRSNLQQSGSWNDQRPYL</sequence>
<evidence type="ECO:0000313" key="3">
    <source>
        <dbReference type="EMBL" id="KZZ96049.1"/>
    </source>
</evidence>
<feature type="region of interest" description="Disordered" evidence="1">
    <location>
        <begin position="255"/>
        <end position="345"/>
    </location>
</feature>
<evidence type="ECO:0000259" key="2">
    <source>
        <dbReference type="PROSITE" id="PS00028"/>
    </source>
</evidence>
<dbReference type="PANTHER" id="PTHR35391">
    <property type="entry name" value="C2H2-TYPE DOMAIN-CONTAINING PROTEIN-RELATED"/>
    <property type="match status" value="1"/>
</dbReference>
<dbReference type="Proteomes" id="UP000078544">
    <property type="component" value="Unassembled WGS sequence"/>
</dbReference>
<evidence type="ECO:0000256" key="1">
    <source>
        <dbReference type="SAM" id="MobiDB-lite"/>
    </source>
</evidence>
<feature type="compositionally biased region" description="Basic and acidic residues" evidence="1">
    <location>
        <begin position="274"/>
        <end position="302"/>
    </location>
</feature>
<dbReference type="STRING" id="1081109.A0A168C253"/>
<accession>A0A168C253</accession>
<dbReference type="InterPro" id="IPR058925">
    <property type="entry name" value="zf-C2H2_AcuF"/>
</dbReference>
<feature type="region of interest" description="Disordered" evidence="1">
    <location>
        <begin position="1"/>
        <end position="72"/>
    </location>
</feature>
<dbReference type="OrthoDB" id="5315052at2759"/>
<dbReference type="PROSITE" id="PS00028">
    <property type="entry name" value="ZINC_FINGER_C2H2_1"/>
    <property type="match status" value="2"/>
</dbReference>
<dbReference type="EMBL" id="AZGY01000008">
    <property type="protein sequence ID" value="KZZ96049.1"/>
    <property type="molecule type" value="Genomic_DNA"/>
</dbReference>
<dbReference type="SMART" id="SM00355">
    <property type="entry name" value="ZnF_C2H2"/>
    <property type="match status" value="3"/>
</dbReference>
<protein>
    <submittedName>
        <fullName evidence="3">Zinc finger, C2H2-like protein</fullName>
    </submittedName>
</protein>
<feature type="compositionally biased region" description="Low complexity" evidence="1">
    <location>
        <begin position="556"/>
        <end position="569"/>
    </location>
</feature>
<comment type="caution">
    <text evidence="3">The sequence shown here is derived from an EMBL/GenBank/DDBJ whole genome shotgun (WGS) entry which is preliminary data.</text>
</comment>
<feature type="domain" description="C2H2-type" evidence="2">
    <location>
        <begin position="902"/>
        <end position="922"/>
    </location>
</feature>
<proteinExistence type="predicted"/>
<feature type="region of interest" description="Disordered" evidence="1">
    <location>
        <begin position="552"/>
        <end position="602"/>
    </location>
</feature>
<feature type="compositionally biased region" description="Polar residues" evidence="1">
    <location>
        <begin position="982"/>
        <end position="992"/>
    </location>
</feature>
<organism evidence="3 4">
    <name type="scientific">Moelleriella libera RCEF 2490</name>
    <dbReference type="NCBI Taxonomy" id="1081109"/>
    <lineage>
        <taxon>Eukaryota</taxon>
        <taxon>Fungi</taxon>
        <taxon>Dikarya</taxon>
        <taxon>Ascomycota</taxon>
        <taxon>Pezizomycotina</taxon>
        <taxon>Sordariomycetes</taxon>
        <taxon>Hypocreomycetidae</taxon>
        <taxon>Hypocreales</taxon>
        <taxon>Clavicipitaceae</taxon>
        <taxon>Moelleriella</taxon>
    </lineage>
</organism>
<feature type="compositionally biased region" description="Polar residues" evidence="1">
    <location>
        <begin position="1002"/>
        <end position="1020"/>
    </location>
</feature>
<feature type="compositionally biased region" description="Polar residues" evidence="1">
    <location>
        <begin position="1122"/>
        <end position="1163"/>
    </location>
</feature>